<gene>
    <name evidence="2" type="ORF">F2Q69_00063443</name>
</gene>
<reference evidence="2" key="1">
    <citation type="submission" date="2019-12" db="EMBL/GenBank/DDBJ databases">
        <title>Genome sequencing and annotation of Brassica cretica.</title>
        <authorList>
            <person name="Studholme D.J."/>
            <person name="Sarris P."/>
        </authorList>
    </citation>
    <scope>NUCLEOTIDE SEQUENCE</scope>
    <source>
        <strain evidence="2">PFS-109/04</strain>
        <tissue evidence="2">Leaf</tissue>
    </source>
</reference>
<evidence type="ECO:0000313" key="2">
    <source>
        <dbReference type="EMBL" id="KAF3570443.1"/>
    </source>
</evidence>
<proteinExistence type="predicted"/>
<dbReference type="SMART" id="SM00579">
    <property type="entry name" value="FBD"/>
    <property type="match status" value="1"/>
</dbReference>
<dbReference type="Proteomes" id="UP000712600">
    <property type="component" value="Unassembled WGS sequence"/>
</dbReference>
<dbReference type="InterPro" id="IPR050232">
    <property type="entry name" value="FBL13/AtMIF1-like"/>
</dbReference>
<dbReference type="PANTHER" id="PTHR31900:SF33">
    <property type="entry name" value="PROTEIN WITH RNI-LIKE_FBD-LIKE DOMAIN"/>
    <property type="match status" value="1"/>
</dbReference>
<dbReference type="AlphaFoldDB" id="A0A8S9RC93"/>
<organism evidence="2 3">
    <name type="scientific">Brassica cretica</name>
    <name type="common">Mustard</name>
    <dbReference type="NCBI Taxonomy" id="69181"/>
    <lineage>
        <taxon>Eukaryota</taxon>
        <taxon>Viridiplantae</taxon>
        <taxon>Streptophyta</taxon>
        <taxon>Embryophyta</taxon>
        <taxon>Tracheophyta</taxon>
        <taxon>Spermatophyta</taxon>
        <taxon>Magnoliopsida</taxon>
        <taxon>eudicotyledons</taxon>
        <taxon>Gunneridae</taxon>
        <taxon>Pentapetalae</taxon>
        <taxon>rosids</taxon>
        <taxon>malvids</taxon>
        <taxon>Brassicales</taxon>
        <taxon>Brassicaceae</taxon>
        <taxon>Brassiceae</taxon>
        <taxon>Brassica</taxon>
    </lineage>
</organism>
<dbReference type="InterPro" id="IPR006566">
    <property type="entry name" value="FBD"/>
</dbReference>
<dbReference type="Pfam" id="PF08387">
    <property type="entry name" value="FBD"/>
    <property type="match status" value="1"/>
</dbReference>
<feature type="domain" description="FBD" evidence="1">
    <location>
        <begin position="110"/>
        <end position="184"/>
    </location>
</feature>
<accession>A0A8S9RC93</accession>
<dbReference type="PANTHER" id="PTHR31900">
    <property type="entry name" value="F-BOX/RNI SUPERFAMILY PROTEIN-RELATED"/>
    <property type="match status" value="1"/>
</dbReference>
<comment type="caution">
    <text evidence="2">The sequence shown here is derived from an EMBL/GenBank/DDBJ whole genome shotgun (WGS) entry which is preliminary data.</text>
</comment>
<evidence type="ECO:0000259" key="1">
    <source>
        <dbReference type="SMART" id="SM00579"/>
    </source>
</evidence>
<name>A0A8S9RC93_BRACR</name>
<evidence type="ECO:0000313" key="3">
    <source>
        <dbReference type="Proteomes" id="UP000712600"/>
    </source>
</evidence>
<sequence>MSLGEDHFDSVVVKNLSCLLVVELDIKFVVNFGEFFDPWDASKRIEISDFLNGISCVRHMIISAKTVQALDLYSKVGMIPKFNNLSRFEAVFHGKGDGGGEGLELTDVPQCVSSTLECVEIQEILELEKGKMKATSYFLGNSAVLKKLILSPTAYDPRNVVESEIVYKVNKLTKRSTGCEIIIRAMKEVVII</sequence>
<protein>
    <recommendedName>
        <fullName evidence="1">FBD domain-containing protein</fullName>
    </recommendedName>
</protein>
<dbReference type="EMBL" id="QGKX02000095">
    <property type="protein sequence ID" value="KAF3570443.1"/>
    <property type="molecule type" value="Genomic_DNA"/>
</dbReference>